<dbReference type="Proteomes" id="UP000002313">
    <property type="component" value="Chromosome VII"/>
</dbReference>
<sequence>MGKSDFLAKFEEMKDGTFTPKDQSQNWCRHFGVKKDKRLHLYPEEMLYLYDRNPKEEYSVRTKAYFFIRNNCYNLLLGEDGRFLLYRRHKNFNRKKDKPICLMRYVHRDEWMEDSTKDIVDESFCVLSDDVFTFLRIRKVLKLGMDTPENLRKWDGEPF</sequence>
<name>E0S860_ENCIT</name>
<keyword evidence="2" id="KW-1185">Reference proteome</keyword>
<evidence type="ECO:0000313" key="1">
    <source>
        <dbReference type="EMBL" id="ADM11895.2"/>
    </source>
</evidence>
<gene>
    <name evidence="1" type="ORF">Eint_071320</name>
</gene>
<reference evidence="1 2" key="1">
    <citation type="journal article" date="2010" name="Nat. Commun.">
        <title>The complete sequence of the smallest known nuclear genome from the microsporidian Encephalitozoon intestinalis.</title>
        <authorList>
            <person name="Corradi N."/>
            <person name="Pombert J.-F."/>
            <person name="Farinelli L."/>
            <person name="Didier E.S."/>
            <person name="Keeling P.J."/>
        </authorList>
    </citation>
    <scope>NUCLEOTIDE SEQUENCE [LARGE SCALE GENOMIC DNA]</scope>
    <source>
        <strain evidence="1 2">ATCC 50506</strain>
    </source>
</reference>
<accession>E0S860</accession>
<proteinExistence type="predicted"/>
<dbReference type="RefSeq" id="XP_003073255.2">
    <property type="nucleotide sequence ID" value="XM_003073209.2"/>
</dbReference>
<organism evidence="1 2">
    <name type="scientific">Encephalitozoon intestinalis (strain ATCC 50506)</name>
    <name type="common">Microsporidian parasite</name>
    <name type="synonym">Septata intestinalis</name>
    <dbReference type="NCBI Taxonomy" id="876142"/>
    <lineage>
        <taxon>Eukaryota</taxon>
        <taxon>Fungi</taxon>
        <taxon>Fungi incertae sedis</taxon>
        <taxon>Microsporidia</taxon>
        <taxon>Unikaryonidae</taxon>
        <taxon>Encephalitozoon</taxon>
    </lineage>
</organism>
<reference evidence="1 2" key="2">
    <citation type="journal article" date="2012" name="Proc. Natl. Acad. Sci. U.S.A.">
        <title>Gain and loss of multiple functionally related, horizontally transferred genes in the reduced genomes of two microsporidian parasites.</title>
        <authorList>
            <person name="Pombert J.-F."/>
            <person name="Selman M."/>
            <person name="Burki F."/>
            <person name="Bardell F.T."/>
            <person name="Farinelli L."/>
            <person name="Solter L.F."/>
            <person name="Whitman D.W."/>
            <person name="Weiss L.M."/>
            <person name="Corradi N."/>
            <person name="Keeling P.J."/>
        </authorList>
    </citation>
    <scope>NUCLEOTIDE SEQUENCE [LARGE SCALE GENOMIC DNA]</scope>
    <source>
        <strain evidence="1 2">ATCC 50506</strain>
    </source>
</reference>
<dbReference type="GeneID" id="9698074"/>
<evidence type="ECO:0000313" key="2">
    <source>
        <dbReference type="Proteomes" id="UP000002313"/>
    </source>
</evidence>
<dbReference type="KEGG" id="ein:Eint_071320"/>
<dbReference type="AlphaFoldDB" id="E0S860"/>
<protein>
    <submittedName>
        <fullName evidence="1">Uncharacterized protein</fullName>
    </submittedName>
</protein>
<dbReference type="VEuPathDB" id="MicrosporidiaDB:Eint_071320"/>
<dbReference type="HOGENOM" id="CLU_135798_0_0_1"/>
<dbReference type="OrthoDB" id="2191285at2759"/>
<dbReference type="EMBL" id="CP001948">
    <property type="protein sequence ID" value="ADM11895.2"/>
    <property type="molecule type" value="Genomic_DNA"/>
</dbReference>